<sequence>MIAQLFTPTALMAISAAYLLGAVPFGLVIARLWGVGDIRTQGSGNIGATNVLRTAGKIPGLLTLVLDIGKGAMATAAGIAMFGWQSPITAAMALLSFMGHLYPVYLGFKGGKGVATGLGVFLMLTPVVGLLAVGSWVVGALLFRISSLAALIAFAMMPLYQYLYGTPAALVVAAIVVPMVFWKHRQNIQRILQGTEPRIGKKG</sequence>
<comment type="catalytic activity">
    <reaction evidence="10">
        <text>an acyl phosphate + sn-glycerol 3-phosphate = a 1-acyl-sn-glycero-3-phosphate + phosphate</text>
        <dbReference type="Rhea" id="RHEA:34075"/>
        <dbReference type="ChEBI" id="CHEBI:43474"/>
        <dbReference type="ChEBI" id="CHEBI:57597"/>
        <dbReference type="ChEBI" id="CHEBI:57970"/>
        <dbReference type="ChEBI" id="CHEBI:59918"/>
        <dbReference type="EC" id="2.3.1.275"/>
    </reaction>
</comment>
<comment type="pathway">
    <text evidence="10">Lipid metabolism; phospholipid metabolism.</text>
</comment>
<dbReference type="EC" id="2.3.1.275" evidence="10"/>
<feature type="transmembrane region" description="Helical" evidence="10">
    <location>
        <begin position="88"/>
        <end position="108"/>
    </location>
</feature>
<name>A0LDV4_MAGMM</name>
<keyword evidence="6 10" id="KW-0443">Lipid metabolism</keyword>
<evidence type="ECO:0000256" key="7">
    <source>
        <dbReference type="ARBA" id="ARBA00023136"/>
    </source>
</evidence>
<dbReference type="GO" id="GO:0008654">
    <property type="term" value="P:phospholipid biosynthetic process"/>
    <property type="evidence" value="ECO:0007669"/>
    <property type="project" value="UniProtKB-UniRule"/>
</dbReference>
<dbReference type="UniPathway" id="UPA00085"/>
<keyword evidence="12" id="KW-1185">Reference proteome</keyword>
<dbReference type="SMART" id="SM01207">
    <property type="entry name" value="G3P_acyltransf"/>
    <property type="match status" value="1"/>
</dbReference>
<keyword evidence="3 10" id="KW-0808">Transferase</keyword>
<dbReference type="eggNOG" id="COG0344">
    <property type="taxonomic scope" value="Bacteria"/>
</dbReference>
<keyword evidence="8 10" id="KW-0594">Phospholipid biosynthesis</keyword>
<evidence type="ECO:0000256" key="6">
    <source>
        <dbReference type="ARBA" id="ARBA00023098"/>
    </source>
</evidence>
<dbReference type="EMBL" id="CP000471">
    <property type="protein sequence ID" value="ABK46147.1"/>
    <property type="molecule type" value="Genomic_DNA"/>
</dbReference>
<organism evidence="11 12">
    <name type="scientific">Magnetococcus marinus (strain ATCC BAA-1437 / JCM 17883 / MC-1)</name>
    <dbReference type="NCBI Taxonomy" id="156889"/>
    <lineage>
        <taxon>Bacteria</taxon>
        <taxon>Pseudomonadati</taxon>
        <taxon>Pseudomonadota</taxon>
        <taxon>Magnetococcia</taxon>
        <taxon>Magnetococcales</taxon>
        <taxon>Magnetococcaceae</taxon>
        <taxon>Magnetococcus</taxon>
    </lineage>
</organism>
<dbReference type="InterPro" id="IPR003811">
    <property type="entry name" value="G3P_acylTferase_PlsY"/>
</dbReference>
<dbReference type="RefSeq" id="WP_011715200.1">
    <property type="nucleotide sequence ID" value="NC_008576.1"/>
</dbReference>
<comment type="subcellular location">
    <subcellularLocation>
        <location evidence="10">Cell inner membrane</location>
        <topology evidence="10">Multi-pass membrane protein</topology>
    </subcellularLocation>
</comment>
<feature type="transmembrane region" description="Helical" evidence="10">
    <location>
        <begin position="12"/>
        <end position="33"/>
    </location>
</feature>
<dbReference type="GO" id="GO:0005886">
    <property type="term" value="C:plasma membrane"/>
    <property type="evidence" value="ECO:0007669"/>
    <property type="project" value="UniProtKB-SubCell"/>
</dbReference>
<proteinExistence type="inferred from homology"/>
<feature type="transmembrane region" description="Helical" evidence="10">
    <location>
        <begin position="120"/>
        <end position="142"/>
    </location>
</feature>
<evidence type="ECO:0000313" key="11">
    <source>
        <dbReference type="EMBL" id="ABK46147.1"/>
    </source>
</evidence>
<evidence type="ECO:0000256" key="9">
    <source>
        <dbReference type="ARBA" id="ARBA00023264"/>
    </source>
</evidence>
<dbReference type="Pfam" id="PF02660">
    <property type="entry name" value="G3P_acyltransf"/>
    <property type="match status" value="1"/>
</dbReference>
<keyword evidence="9 10" id="KW-1208">Phospholipid metabolism</keyword>
<keyword evidence="11" id="KW-0012">Acyltransferase</keyword>
<keyword evidence="2 10" id="KW-0444">Lipid biosynthesis</keyword>
<keyword evidence="7 10" id="KW-0472">Membrane</keyword>
<dbReference type="HOGENOM" id="CLU_081254_1_0_5"/>
<keyword evidence="1 10" id="KW-1003">Cell membrane</keyword>
<evidence type="ECO:0000256" key="10">
    <source>
        <dbReference type="HAMAP-Rule" id="MF_01043"/>
    </source>
</evidence>
<comment type="function">
    <text evidence="10">Catalyzes the transfer of an acyl group from acyl-phosphate (acyl-PO(4)) to glycerol-3-phosphate (G3P) to form lysophosphatidic acid (LPA). This enzyme utilizes acyl-phosphate as fatty acyl donor, but not acyl-CoA or acyl-ACP.</text>
</comment>
<keyword evidence="5 10" id="KW-1133">Transmembrane helix</keyword>
<dbReference type="PANTHER" id="PTHR30309:SF0">
    <property type="entry name" value="GLYCEROL-3-PHOSPHATE ACYLTRANSFERASE-RELATED"/>
    <property type="match status" value="1"/>
</dbReference>
<comment type="subunit">
    <text evidence="10">Probably interacts with PlsX.</text>
</comment>
<protein>
    <recommendedName>
        <fullName evidence="10">Glycerol-3-phosphate acyltransferase</fullName>
    </recommendedName>
    <alternativeName>
        <fullName evidence="10">Acyl-PO4 G3P acyltransferase</fullName>
    </alternativeName>
    <alternativeName>
        <fullName evidence="10">Acyl-phosphate--glycerol-3-phosphate acyltransferase</fullName>
    </alternativeName>
    <alternativeName>
        <fullName evidence="10">G3P acyltransferase</fullName>
        <shortName evidence="10">GPAT</shortName>
        <ecNumber evidence="10">2.3.1.275</ecNumber>
    </alternativeName>
    <alternativeName>
        <fullName evidence="10">Lysophosphatidic acid synthase</fullName>
        <shortName evidence="10">LPA synthase</shortName>
    </alternativeName>
</protein>
<feature type="transmembrane region" description="Helical" evidence="10">
    <location>
        <begin position="162"/>
        <end position="182"/>
    </location>
</feature>
<accession>A0LDV4</accession>
<reference evidence="12" key="1">
    <citation type="journal article" date="2009" name="Appl. Environ. Microbiol.">
        <title>Complete genome sequence of the chemolithoautotrophic marine magnetotactic coccus strain MC-1.</title>
        <authorList>
            <person name="Schubbe S."/>
            <person name="Williams T.J."/>
            <person name="Xie G."/>
            <person name="Kiss H.E."/>
            <person name="Brettin T.S."/>
            <person name="Martinez D."/>
            <person name="Ross C.A."/>
            <person name="Schuler D."/>
            <person name="Cox B.L."/>
            <person name="Nealson K.H."/>
            <person name="Bazylinski D.A."/>
        </authorList>
    </citation>
    <scope>NUCLEOTIDE SEQUENCE [LARGE SCALE GENOMIC DNA]</scope>
    <source>
        <strain evidence="12">ATCC BAA-1437 / JCM 17883 / MC-1</strain>
    </source>
</reference>
<dbReference type="PANTHER" id="PTHR30309">
    <property type="entry name" value="INNER MEMBRANE PROTEIN YGIH"/>
    <property type="match status" value="1"/>
</dbReference>
<dbReference type="AlphaFoldDB" id="A0LDV4"/>
<dbReference type="Proteomes" id="UP000002586">
    <property type="component" value="Chromosome"/>
</dbReference>
<dbReference type="KEGG" id="mgm:Mmc1_3662"/>
<gene>
    <name evidence="10" type="primary">plsY</name>
    <name evidence="11" type="ordered locus">Mmc1_3662</name>
</gene>
<reference evidence="11 12" key="2">
    <citation type="journal article" date="2012" name="Int. J. Syst. Evol. Microbiol.">
        <title>Magnetococcus marinus gen. nov., sp. nov., a marine, magnetotactic bacterium that represents a novel lineage (Magnetococcaceae fam. nov.; Magnetococcales ord. nov.) at the base of the Alphaproteobacteria.</title>
        <authorList>
            <person name="Bazylinski D.A."/>
            <person name="Williams T.J."/>
            <person name="Lefevre C.T."/>
            <person name="Berg R.J."/>
            <person name="Zhang C.L."/>
            <person name="Bowser S.S."/>
            <person name="Dean A.J."/>
            <person name="Beveridge T.J."/>
        </authorList>
    </citation>
    <scope>NUCLEOTIDE SEQUENCE [LARGE SCALE GENOMIC DNA]</scope>
    <source>
        <strain evidence="12">ATCC BAA-1437 / JCM 17883 / MC-1</strain>
    </source>
</reference>
<evidence type="ECO:0000313" key="12">
    <source>
        <dbReference type="Proteomes" id="UP000002586"/>
    </source>
</evidence>
<dbReference type="GO" id="GO:0043772">
    <property type="term" value="F:acyl-phosphate glycerol-3-phosphate acyltransferase activity"/>
    <property type="evidence" value="ECO:0007669"/>
    <property type="project" value="UniProtKB-UniRule"/>
</dbReference>
<keyword evidence="4 10" id="KW-0812">Transmembrane</keyword>
<keyword evidence="10" id="KW-0997">Cell inner membrane</keyword>
<evidence type="ECO:0000256" key="8">
    <source>
        <dbReference type="ARBA" id="ARBA00023209"/>
    </source>
</evidence>
<evidence type="ECO:0000256" key="1">
    <source>
        <dbReference type="ARBA" id="ARBA00022475"/>
    </source>
</evidence>
<evidence type="ECO:0000256" key="2">
    <source>
        <dbReference type="ARBA" id="ARBA00022516"/>
    </source>
</evidence>
<dbReference type="STRING" id="156889.Mmc1_3662"/>
<evidence type="ECO:0000256" key="4">
    <source>
        <dbReference type="ARBA" id="ARBA00022692"/>
    </source>
</evidence>
<dbReference type="HAMAP" id="MF_01043">
    <property type="entry name" value="PlsY"/>
    <property type="match status" value="1"/>
</dbReference>
<evidence type="ECO:0000256" key="5">
    <source>
        <dbReference type="ARBA" id="ARBA00022989"/>
    </source>
</evidence>
<dbReference type="OrthoDB" id="9777124at2"/>
<feature type="transmembrane region" description="Helical" evidence="10">
    <location>
        <begin position="61"/>
        <end position="82"/>
    </location>
</feature>
<dbReference type="NCBIfam" id="TIGR00023">
    <property type="entry name" value="glycerol-3-phosphate 1-O-acyltransferase PlsY"/>
    <property type="match status" value="1"/>
</dbReference>
<comment type="similarity">
    <text evidence="10">Belongs to the PlsY family.</text>
</comment>
<evidence type="ECO:0000256" key="3">
    <source>
        <dbReference type="ARBA" id="ARBA00022679"/>
    </source>
</evidence>